<keyword evidence="7" id="KW-1185">Reference proteome</keyword>
<keyword evidence="2" id="KW-0946">Virion</keyword>
<keyword evidence="5" id="KW-0472">Membrane</keyword>
<dbReference type="Pfam" id="PF05829">
    <property type="entry name" value="Adeno_PX"/>
    <property type="match status" value="1"/>
</dbReference>
<evidence type="ECO:0000256" key="1">
    <source>
        <dbReference type="ARBA" id="ARBA00004328"/>
    </source>
</evidence>
<comment type="subcellular location">
    <subcellularLocation>
        <location evidence="1">Virion</location>
    </subcellularLocation>
</comment>
<dbReference type="InterPro" id="IPR008393">
    <property type="entry name" value="Adenovirus_late_L2_mu_core"/>
</dbReference>
<reference evidence="6 7" key="1">
    <citation type="submission" date="2021-07" db="EMBL/GenBank/DDBJ databases">
        <title>Novel adenovirus associated with necrotizing bronchiolitis in a captive reindeer (Rangifer tarandus).</title>
        <authorList>
            <person name="Dastjerdi A."/>
            <person name="Jeckel S."/>
            <person name="Davies H."/>
            <person name="Irving J."/>
            <person name="Lounge C."/>
            <person name="Plummer C."/>
            <person name="Vidovszky M.Z."/>
            <person name="Harrach B."/>
            <person name="Chantrey J."/>
            <person name="Williams J."/>
        </authorList>
    </citation>
    <scope>NUCLEOTIDE SEQUENCE [LARGE SCALE GENOMIC DNA]</scope>
    <source>
        <strain evidence="6 7">UK_2021</strain>
    </source>
</reference>
<evidence type="ECO:0000313" key="6">
    <source>
        <dbReference type="EMBL" id="UDF05964.1"/>
    </source>
</evidence>
<evidence type="ECO:0000313" key="7">
    <source>
        <dbReference type="Proteomes" id="UP001264104"/>
    </source>
</evidence>
<sequence length="79" mass="8630">MIPSGNLTYRLRIPVALSRRRRRRTGLRGGSTHLLRRRRRRAGARMRGGFLPLLAPIIAAAIGAIPGIASVAIQAAHNK</sequence>
<feature type="transmembrane region" description="Helical" evidence="5">
    <location>
        <begin position="48"/>
        <end position="73"/>
    </location>
</feature>
<proteinExistence type="predicted"/>
<accession>A0AAE8Y3Q6</accession>
<name>A0AAE8Y3Q6_9ADEN</name>
<keyword evidence="4" id="KW-0238">DNA-binding</keyword>
<dbReference type="GO" id="GO:0003677">
    <property type="term" value="F:DNA binding"/>
    <property type="evidence" value="ECO:0007669"/>
    <property type="project" value="UniProtKB-KW"/>
</dbReference>
<evidence type="ECO:0000256" key="3">
    <source>
        <dbReference type="ARBA" id="ARBA00022921"/>
    </source>
</evidence>
<organism evidence="6 7">
    <name type="scientific">reindeer adenovirus 1</name>
    <dbReference type="NCBI Taxonomy" id="2885353"/>
    <lineage>
        <taxon>Viruses</taxon>
        <taxon>Varidnaviria</taxon>
        <taxon>Bamfordvirae</taxon>
        <taxon>Preplasmiviricota</taxon>
        <taxon>Polisuviricotina</taxon>
        <taxon>Pharingeaviricetes</taxon>
        <taxon>Rowavirales</taxon>
        <taxon>Adenoviridae</taxon>
        <taxon>Mastadenovirus</taxon>
        <taxon>Mastadenovirus tarandri</taxon>
    </lineage>
</organism>
<evidence type="ECO:0000256" key="2">
    <source>
        <dbReference type="ARBA" id="ARBA00022844"/>
    </source>
</evidence>
<keyword evidence="3" id="KW-0426">Late protein</keyword>
<evidence type="ECO:0000256" key="4">
    <source>
        <dbReference type="ARBA" id="ARBA00023125"/>
    </source>
</evidence>
<dbReference type="EMBL" id="MZ507556">
    <property type="protein sequence ID" value="UDF05964.1"/>
    <property type="molecule type" value="Genomic_DNA"/>
</dbReference>
<keyword evidence="5" id="KW-1133">Transmembrane helix</keyword>
<evidence type="ECO:0000256" key="5">
    <source>
        <dbReference type="SAM" id="Phobius"/>
    </source>
</evidence>
<dbReference type="GO" id="GO:0019013">
    <property type="term" value="C:viral nucleocapsid"/>
    <property type="evidence" value="ECO:0007669"/>
    <property type="project" value="InterPro"/>
</dbReference>
<dbReference type="Proteomes" id="UP001264104">
    <property type="component" value="Segment"/>
</dbReference>
<keyword evidence="5" id="KW-0812">Transmembrane</keyword>
<protein>
    <submittedName>
        <fullName evidence="6">PX protein</fullName>
    </submittedName>
</protein>